<dbReference type="Proteomes" id="UP001139031">
    <property type="component" value="Unassembled WGS sequence"/>
</dbReference>
<evidence type="ECO:0000313" key="2">
    <source>
        <dbReference type="EMBL" id="MBZ5712825.1"/>
    </source>
</evidence>
<name>A0ABS7TXF6_9BACT</name>
<evidence type="ECO:0000313" key="3">
    <source>
        <dbReference type="Proteomes" id="UP001139031"/>
    </source>
</evidence>
<proteinExistence type="predicted"/>
<evidence type="ECO:0000259" key="1">
    <source>
        <dbReference type="Pfam" id="PF20032"/>
    </source>
</evidence>
<feature type="domain" description="ADYC" evidence="1">
    <location>
        <begin position="126"/>
        <end position="286"/>
    </location>
</feature>
<dbReference type="EMBL" id="JAIRAU010000035">
    <property type="protein sequence ID" value="MBZ5712825.1"/>
    <property type="molecule type" value="Genomic_DNA"/>
</dbReference>
<accession>A0ABS7TXF6</accession>
<sequence>MGFKTGVVSGAVALALGCIGCDGAEEEFIGDDGILHARDAQWNDFKLNDFKLNDFKLNGARLNDFKLNGDAGSTDYIEFYDVEKDDGSYTESASVVGGMLKVDGLGQTDVLWSIYNFRVKDGATTQWRHLYIRDVDQIANTDVWEYDLDFATNYGYWSEFCTDEQGNPVKALALPDVWDPNTGAKISPRPDGAVTFACKNAALAKCVLFGYRPWASKNGTSLADYHQACTRMVRADYCGNGQPHTVSGTPIHVLDQIGIQNVDPVTPYVVEAEWGPNGATCLNPSNTRLAGQTITCPNRTIPTCGASFASGGLIQSGKIVP</sequence>
<dbReference type="InterPro" id="IPR045426">
    <property type="entry name" value="ADYC"/>
</dbReference>
<organism evidence="2 3">
    <name type="scientific">Nannocystis pusilla</name>
    <dbReference type="NCBI Taxonomy" id="889268"/>
    <lineage>
        <taxon>Bacteria</taxon>
        <taxon>Pseudomonadati</taxon>
        <taxon>Myxococcota</taxon>
        <taxon>Polyangia</taxon>
        <taxon>Nannocystales</taxon>
        <taxon>Nannocystaceae</taxon>
        <taxon>Nannocystis</taxon>
    </lineage>
</organism>
<dbReference type="Pfam" id="PF20032">
    <property type="entry name" value="ADYC"/>
    <property type="match status" value="1"/>
</dbReference>
<reference evidence="2" key="1">
    <citation type="submission" date="2021-08" db="EMBL/GenBank/DDBJ databases">
        <authorList>
            <person name="Stevens D.C."/>
        </authorList>
    </citation>
    <scope>NUCLEOTIDE SEQUENCE</scope>
    <source>
        <strain evidence="2">DSM 53165</strain>
    </source>
</reference>
<comment type="caution">
    <text evidence="2">The sequence shown here is derived from an EMBL/GenBank/DDBJ whole genome shotgun (WGS) entry which is preliminary data.</text>
</comment>
<keyword evidence="3" id="KW-1185">Reference proteome</keyword>
<dbReference type="PROSITE" id="PS51257">
    <property type="entry name" value="PROKAR_LIPOPROTEIN"/>
    <property type="match status" value="1"/>
</dbReference>
<gene>
    <name evidence="2" type="ORF">K7C98_26580</name>
</gene>
<dbReference type="RefSeq" id="WP_224194579.1">
    <property type="nucleotide sequence ID" value="NZ_JAIRAU010000035.1"/>
</dbReference>
<protein>
    <recommendedName>
        <fullName evidence="1">ADYC domain-containing protein</fullName>
    </recommendedName>
</protein>